<dbReference type="GO" id="GO:0009314">
    <property type="term" value="P:response to radiation"/>
    <property type="evidence" value="ECO:0007669"/>
    <property type="project" value="TreeGrafter"/>
</dbReference>
<dbReference type="Proteomes" id="UP000298663">
    <property type="component" value="Unassembled WGS sequence"/>
</dbReference>
<comment type="subcellular location">
    <subcellularLocation>
        <location evidence="1">Nucleus</location>
    </subcellularLocation>
</comment>
<dbReference type="SUPFAM" id="SSF56672">
    <property type="entry name" value="DNA/RNA polymerases"/>
    <property type="match status" value="1"/>
</dbReference>
<dbReference type="FunFam" id="3.40.1170.60:FF:000003">
    <property type="entry name" value="DNA polymerase eta"/>
    <property type="match status" value="1"/>
</dbReference>
<dbReference type="GO" id="GO:0046872">
    <property type="term" value="F:metal ion binding"/>
    <property type="evidence" value="ECO:0007669"/>
    <property type="project" value="UniProtKB-KW"/>
</dbReference>
<dbReference type="STRING" id="34508.A0A4U5N4U7"/>
<feature type="region of interest" description="Disordered" evidence="10">
    <location>
        <begin position="516"/>
        <end position="564"/>
    </location>
</feature>
<feature type="compositionally biased region" description="Basic and acidic residues" evidence="10">
    <location>
        <begin position="220"/>
        <end position="232"/>
    </location>
</feature>
<evidence type="ECO:0000256" key="5">
    <source>
        <dbReference type="ARBA" id="ARBA00022763"/>
    </source>
</evidence>
<dbReference type="GO" id="GO:0035861">
    <property type="term" value="C:site of double-strand break"/>
    <property type="evidence" value="ECO:0007669"/>
    <property type="project" value="TreeGrafter"/>
</dbReference>
<reference evidence="12 13" key="2">
    <citation type="journal article" date="2019" name="G3 (Bethesda)">
        <title>Hybrid Assembly of the Genome of the Entomopathogenic Nematode Steinernema carpocapsae Identifies the X-Chromosome.</title>
        <authorList>
            <person name="Serra L."/>
            <person name="Macchietto M."/>
            <person name="Macias-Munoz A."/>
            <person name="McGill C.J."/>
            <person name="Rodriguez I.M."/>
            <person name="Rodriguez B."/>
            <person name="Murad R."/>
            <person name="Mortazavi A."/>
        </authorList>
    </citation>
    <scope>NUCLEOTIDE SEQUENCE [LARGE SCALE GENOMIC DNA]</scope>
    <source>
        <strain evidence="12 13">ALL</strain>
    </source>
</reference>
<dbReference type="GO" id="GO:0005634">
    <property type="term" value="C:nucleus"/>
    <property type="evidence" value="ECO:0007669"/>
    <property type="project" value="UniProtKB-SubCell"/>
</dbReference>
<dbReference type="PROSITE" id="PS50173">
    <property type="entry name" value="UMUC"/>
    <property type="match status" value="1"/>
</dbReference>
<evidence type="ECO:0000256" key="3">
    <source>
        <dbReference type="ARBA" id="ARBA00022695"/>
    </source>
</evidence>
<gene>
    <name evidence="12" type="ORF">L596_018354</name>
</gene>
<dbReference type="GO" id="GO:0005657">
    <property type="term" value="C:replication fork"/>
    <property type="evidence" value="ECO:0007669"/>
    <property type="project" value="TreeGrafter"/>
</dbReference>
<feature type="domain" description="UmuC" evidence="11">
    <location>
        <begin position="5"/>
        <end position="218"/>
    </location>
</feature>
<dbReference type="InterPro" id="IPR052230">
    <property type="entry name" value="DNA_polymerase_eta"/>
</dbReference>
<feature type="compositionally biased region" description="Polar residues" evidence="10">
    <location>
        <begin position="638"/>
        <end position="659"/>
    </location>
</feature>
<dbReference type="Gene3D" id="3.30.70.270">
    <property type="match status" value="1"/>
</dbReference>
<dbReference type="InterPro" id="IPR043502">
    <property type="entry name" value="DNA/RNA_pol_sf"/>
</dbReference>
<comment type="caution">
    <text evidence="12">The sequence shown here is derived from an EMBL/GenBank/DDBJ whole genome shotgun (WGS) entry which is preliminary data.</text>
</comment>
<feature type="compositionally biased region" description="Polar residues" evidence="10">
    <location>
        <begin position="542"/>
        <end position="560"/>
    </location>
</feature>
<keyword evidence="3" id="KW-0548">Nucleotidyltransferase</keyword>
<dbReference type="SUPFAM" id="SSF100879">
    <property type="entry name" value="Lesion bypass DNA polymerase (Y-family), little finger domain"/>
    <property type="match status" value="1"/>
</dbReference>
<dbReference type="EMBL" id="AZBU02000005">
    <property type="protein sequence ID" value="TKR77364.1"/>
    <property type="molecule type" value="Genomic_DNA"/>
</dbReference>
<evidence type="ECO:0000256" key="1">
    <source>
        <dbReference type="ARBA" id="ARBA00004123"/>
    </source>
</evidence>
<evidence type="ECO:0000313" key="13">
    <source>
        <dbReference type="Proteomes" id="UP000298663"/>
    </source>
</evidence>
<dbReference type="GO" id="GO:0003887">
    <property type="term" value="F:DNA-directed DNA polymerase activity"/>
    <property type="evidence" value="ECO:0007669"/>
    <property type="project" value="TreeGrafter"/>
</dbReference>
<dbReference type="InterPro" id="IPR043128">
    <property type="entry name" value="Rev_trsase/Diguanyl_cyclase"/>
</dbReference>
<keyword evidence="5" id="KW-0227">DNA damage</keyword>
<accession>A0A4U5N4U7</accession>
<evidence type="ECO:0000256" key="10">
    <source>
        <dbReference type="SAM" id="MobiDB-lite"/>
    </source>
</evidence>
<dbReference type="InterPro" id="IPR001126">
    <property type="entry name" value="UmuC"/>
</dbReference>
<dbReference type="Gene3D" id="3.40.1170.60">
    <property type="match status" value="1"/>
</dbReference>
<dbReference type="Pfam" id="PF00817">
    <property type="entry name" value="IMS"/>
    <property type="match status" value="1"/>
</dbReference>
<protein>
    <recommendedName>
        <fullName evidence="9">DNA polymerase eta</fullName>
    </recommendedName>
</protein>
<keyword evidence="2" id="KW-0808">Transferase</keyword>
<evidence type="ECO:0000256" key="8">
    <source>
        <dbReference type="ARBA" id="ARBA00023242"/>
    </source>
</evidence>
<dbReference type="Pfam" id="PF11799">
    <property type="entry name" value="IMS_C"/>
    <property type="match status" value="1"/>
</dbReference>
<evidence type="ECO:0000256" key="6">
    <source>
        <dbReference type="ARBA" id="ARBA00022842"/>
    </source>
</evidence>
<keyword evidence="13" id="KW-1185">Reference proteome</keyword>
<dbReference type="InterPro" id="IPR017961">
    <property type="entry name" value="DNA_pol_Y-fam_little_finger"/>
</dbReference>
<feature type="region of interest" description="Disordered" evidence="10">
    <location>
        <begin position="213"/>
        <end position="232"/>
    </location>
</feature>
<dbReference type="OrthoDB" id="5723at2759"/>
<evidence type="ECO:0000256" key="4">
    <source>
        <dbReference type="ARBA" id="ARBA00022723"/>
    </source>
</evidence>
<keyword evidence="6" id="KW-0460">Magnesium</keyword>
<dbReference type="AlphaFoldDB" id="A0A4U5N4U7"/>
<dbReference type="GO" id="GO:0003684">
    <property type="term" value="F:damaged DNA binding"/>
    <property type="evidence" value="ECO:0007669"/>
    <property type="project" value="InterPro"/>
</dbReference>
<feature type="compositionally biased region" description="Basic and acidic residues" evidence="10">
    <location>
        <begin position="609"/>
        <end position="625"/>
    </location>
</feature>
<evidence type="ECO:0000313" key="12">
    <source>
        <dbReference type="EMBL" id="TKR77364.1"/>
    </source>
</evidence>
<reference evidence="12 13" key="1">
    <citation type="journal article" date="2015" name="Genome Biol.">
        <title>Comparative genomics of Steinernema reveals deeply conserved gene regulatory networks.</title>
        <authorList>
            <person name="Dillman A.R."/>
            <person name="Macchietto M."/>
            <person name="Porter C.F."/>
            <person name="Rogers A."/>
            <person name="Williams B."/>
            <person name="Antoshechkin I."/>
            <person name="Lee M.M."/>
            <person name="Goodwin Z."/>
            <person name="Lu X."/>
            <person name="Lewis E.E."/>
            <person name="Goodrich-Blair H."/>
            <person name="Stock S.P."/>
            <person name="Adams B.J."/>
            <person name="Sternberg P.W."/>
            <person name="Mortazavi A."/>
        </authorList>
    </citation>
    <scope>NUCLEOTIDE SEQUENCE [LARGE SCALE GENOMIC DNA]</scope>
    <source>
        <strain evidence="12 13">ALL</strain>
    </source>
</reference>
<evidence type="ECO:0000256" key="7">
    <source>
        <dbReference type="ARBA" id="ARBA00023204"/>
    </source>
</evidence>
<keyword evidence="4" id="KW-0479">Metal-binding</keyword>
<name>A0A4U5N4U7_STECR</name>
<feature type="region of interest" description="Disordered" evidence="10">
    <location>
        <begin position="262"/>
        <end position="301"/>
    </location>
</feature>
<dbReference type="Gene3D" id="1.10.150.20">
    <property type="entry name" value="5' to 3' exonuclease, C-terminal subdomain"/>
    <property type="match status" value="1"/>
</dbReference>
<organism evidence="12 13">
    <name type="scientific">Steinernema carpocapsae</name>
    <name type="common">Entomopathogenic nematode</name>
    <dbReference type="NCBI Taxonomy" id="34508"/>
    <lineage>
        <taxon>Eukaryota</taxon>
        <taxon>Metazoa</taxon>
        <taxon>Ecdysozoa</taxon>
        <taxon>Nematoda</taxon>
        <taxon>Chromadorea</taxon>
        <taxon>Rhabditida</taxon>
        <taxon>Tylenchina</taxon>
        <taxon>Panagrolaimomorpha</taxon>
        <taxon>Strongyloidoidea</taxon>
        <taxon>Steinernematidae</taxon>
        <taxon>Steinernema</taxon>
    </lineage>
</organism>
<dbReference type="InterPro" id="IPR036775">
    <property type="entry name" value="DNA_pol_Y-fam_lit_finger_sf"/>
</dbReference>
<dbReference type="PANTHER" id="PTHR45873:SF1">
    <property type="entry name" value="DNA POLYMERASE ETA"/>
    <property type="match status" value="1"/>
</dbReference>
<dbReference type="GO" id="GO:0042276">
    <property type="term" value="P:error-prone translesion synthesis"/>
    <property type="evidence" value="ECO:0007669"/>
    <property type="project" value="TreeGrafter"/>
</dbReference>
<evidence type="ECO:0000256" key="9">
    <source>
        <dbReference type="ARBA" id="ARBA00044975"/>
    </source>
</evidence>
<dbReference type="PANTHER" id="PTHR45873">
    <property type="entry name" value="DNA POLYMERASE ETA"/>
    <property type="match status" value="1"/>
</dbReference>
<sequence>MERVVALIDMDCFYAQVEQRLCPDLWGKPVAVVQNGVFRGGGIIALSYEARDKGVKRGMFGDEATKKCPDLHLAKVPVGEHADKADLTRYREASGEVFAVLFNFDERIVVERASIDEAFLDLTQMVDSILREDDDVVDRLMEGAEEFFPTTHISTGKDKSDNEEYDRSRGLMEWLGNECRNDLMQLRLAVGAKIVEGIRKKVRDRTQFFCSAGIGSNKSTESRQRRPPELSDRSLLAMSRRMTLMTDGDVCASVSRKNVSSYNRQDGVLQTQTQTTDDYSSAVHKRSLQADSDRKGLESGGKLGESLMARYGISTMYELSKVSRSELDKDFPGSAEHVFDLARGVNHDTVKVKDKQKSIAVSKNFPGKASLKTVSELKKWLLGLIKELVKRLAEDQRVNLRTAQSLNCGFVMNGPHGRTLPLTSYMPDAIFNIVWSALKNMNKAADTAVNWEPPIVNVFLSASRFRDGVAPESRRITQWVYTKMDELEGRPPVDPLEEEEEDVLWLADDESSRLSTVSIPKSMAPTSFTPSAAGEAEADPRPSTSRVTQSRSATTVSSPRKSPRKVHMVDLAFDFSFLPPTFEEVDKEYFENMPENVQKGIKRHYQIKSAKDMEQKKRGDEEKPTAVKVKPKTKAQKRQNTNLSKKTAQGSQAKISKISTFFKPN</sequence>
<keyword evidence="7" id="KW-0234">DNA repair</keyword>
<dbReference type="PIRSF" id="PIRSF036603">
    <property type="entry name" value="DPol_eta"/>
    <property type="match status" value="1"/>
</dbReference>
<dbReference type="GO" id="GO:0006281">
    <property type="term" value="P:DNA repair"/>
    <property type="evidence" value="ECO:0007669"/>
    <property type="project" value="UniProtKB-KW"/>
</dbReference>
<dbReference type="Gene3D" id="3.30.1490.100">
    <property type="entry name" value="DNA polymerase, Y-family, little finger domain"/>
    <property type="match status" value="1"/>
</dbReference>
<feature type="compositionally biased region" description="Polar residues" evidence="10">
    <location>
        <begin position="516"/>
        <end position="530"/>
    </location>
</feature>
<evidence type="ECO:0000256" key="2">
    <source>
        <dbReference type="ARBA" id="ARBA00022679"/>
    </source>
</evidence>
<proteinExistence type="predicted"/>
<evidence type="ECO:0000259" key="11">
    <source>
        <dbReference type="PROSITE" id="PS50173"/>
    </source>
</evidence>
<feature type="region of interest" description="Disordered" evidence="10">
    <location>
        <begin position="608"/>
        <end position="665"/>
    </location>
</feature>
<keyword evidence="8" id="KW-0539">Nucleus</keyword>